<evidence type="ECO:0000256" key="9">
    <source>
        <dbReference type="ARBA" id="ARBA00022679"/>
    </source>
</evidence>
<dbReference type="PANTHER" id="PTHR23068">
    <property type="entry name" value="DNA CYTOSINE-5- -METHYLTRANSFERASE 3-RELATED"/>
    <property type="match status" value="1"/>
</dbReference>
<dbReference type="PROSITE" id="PS00094">
    <property type="entry name" value="C5_MTASE_1"/>
    <property type="match status" value="1"/>
</dbReference>
<feature type="compositionally biased region" description="Acidic residues" evidence="21">
    <location>
        <begin position="767"/>
        <end position="787"/>
    </location>
</feature>
<evidence type="ECO:0000256" key="10">
    <source>
        <dbReference type="ARBA" id="ARBA00022691"/>
    </source>
</evidence>
<dbReference type="Pfam" id="PF00307">
    <property type="entry name" value="CH"/>
    <property type="match status" value="1"/>
</dbReference>
<comment type="similarity">
    <text evidence="3">Belongs to the MAPRE family.</text>
</comment>
<keyword evidence="18" id="KW-0539">Nucleus</keyword>
<name>A0A671Z0V5_SPAAU</name>
<dbReference type="InterPro" id="IPR049554">
    <property type="entry name" value="DNMT3_ADD_PHD"/>
</dbReference>
<sequence>MAQNVAKNINVTSVNVNHYELLAWLNETLQTGFTKIEQVCTGAAYCQLMDCLFPGSLDLSRVRFQSSNMVDSIHNYSLLQAAFRQVGVVRYIPTEALIKKNSIVALTFLQWFKLFFDKNKSGREYHAFEARGGQSMVPDSDSHQKLEIIVKMEGGKVEVPRQETARENVNRKADDIVLISDDDDDDVVEVTMEQKIETMEITVIEEPVVAQEIKKVEPAEAAVEKENQESGDTLLPFIRRYCGDSVDNTQVSGLSVPSGLSPVHPKDIVQACCRTPYCLYLYVGVELGRGQSTSVVLIGYFDQSAGISVVRLLQTLQMSVDTFHPQTDANTISDKHDADADARLLISMLKELGITLSNLAVFYCNAPHPAVSQVFVSQLQAFNPRLVSLCGLPGIAERACQAGFLPTFHQCVVNLIGDIHQHYSTCSSVNDNLKELFADSESYNPSQPLHAQGLFFTRTVQKMVSSWRDLAEYFKSLMPAEDAHRIRTQLMDHKVKLYFLFLSHALEPLRALQELQQHGSTDVAAELHLTSELVRSYAARRLRPAVIESFLRKRDLQVLRKKNELLCKKEVDVGPCVKEFLWATAVIDLGEHERNHFLNFAAAFYKAALQSLVEGIPQQLGDVALKNINEVLKHPENIDVHLSRLLLSKLALQWGLCDTGSPEINRLASDYLTVVNIVKEEPARGTEEGPCWAKVLRGIRPNSLLHRLLLTLLALPSSLCSKQVFSKAFNSIKAQTSRATLQAGRWTGRPRMRRRTLPVRVLNDDKMSEEEDEETSTDNSEDVDESDPTDHSSDEHDDDQIPKMSRNNRFINSESQNPPPAESVYIVSSDEDTCTELANRTPKAAQLGAPGELVWGQVEGFSPWPGIIEPCSGEDAFPGKRMVEFYGQRVSSQVSLKALKPFAAFTERFCSKSFAILVTYREAIFQSLQEAAVRCKKQFSASLEDRDDLLKQMLNWAFGGFQPSGPNALKPSNNKNGFTNNKPKAKKKLFLKANSNSVSSSSPMSSKSSIFSSELTDVAVSMNRLTCNSAGKSVHRSGGRKTTWDGNIKGVMKGSRGGCSAEKGRQGKVGWDGEKDESGGGWEKGKSGWAKGKSKGGWKGGKVQKKKSSLLDGFNDDMSPDFVPYKRRPYTKPYNKVTSVYTQPDQKLREETINNIMDKKLDIEGFCLCCGTENVEIFHPLFKGSLCLKCKNNFAETLYRYDEDGYQSYCTICCYGMEVILCGKDSCCRSYCGDCLNILVGAGTFDSLKLVEPWICFMCQPHRPHGALVPREDWSIRVQELFANDSAMAFEPHRVYPSIPANLRRPLRVLSLFDGIATGYVVLKELGFKVEKYVASEVCEDSIAVAVINHDAKIIHVGDARLITEEHLEQWGPFDLLIGGSPCNDLSIVNPLRKGLYEGTGRLFFEYYRILQLLKPKEDDPRPFFWLFENVVFMNTHDKVNICRFLECNPVLVDAVKVSPAHRARSFWGNIPGMGRPITASQSDKLSLQECLEIGREARVTKVRTITTNPNSLKQGKNVSLLPVLQNGQEDNLWITELERIFGFPKHYTDVRNMNRQQRQKVLGKAWSVPVIRHLFAPLKDYFACEELPPMTSSTSSTSPPSPASSEEHQLR</sequence>
<dbReference type="GeneTree" id="ENSGT00940000166923"/>
<reference evidence="25" key="3">
    <citation type="submission" date="2025-09" db="UniProtKB">
        <authorList>
            <consortium name="Ensembl"/>
        </authorList>
    </citation>
    <scope>IDENTIFICATION</scope>
</reference>
<dbReference type="GO" id="GO:0003677">
    <property type="term" value="F:DNA binding"/>
    <property type="evidence" value="ECO:0007669"/>
    <property type="project" value="UniProtKB-KW"/>
</dbReference>
<dbReference type="Gene3D" id="1.10.720.50">
    <property type="entry name" value="PWWP, helical domain"/>
    <property type="match status" value="1"/>
</dbReference>
<evidence type="ECO:0000256" key="1">
    <source>
        <dbReference type="ARBA" id="ARBA00004123"/>
    </source>
</evidence>
<dbReference type="InterPro" id="IPR036872">
    <property type="entry name" value="CH_dom_sf"/>
</dbReference>
<evidence type="ECO:0000259" key="24">
    <source>
        <dbReference type="PROSITE" id="PS51533"/>
    </source>
</evidence>
<evidence type="ECO:0000256" key="4">
    <source>
        <dbReference type="ARBA" id="ARBA00011975"/>
    </source>
</evidence>
<feature type="region of interest" description="Disordered" evidence="21">
    <location>
        <begin position="1030"/>
        <end position="1104"/>
    </location>
</feature>
<dbReference type="InterPro" id="IPR018117">
    <property type="entry name" value="C5_DNA_meth_AS"/>
</dbReference>
<dbReference type="Pfam" id="PF17980">
    <property type="entry name" value="ADD_DNMT3"/>
    <property type="match status" value="1"/>
</dbReference>
<evidence type="ECO:0000256" key="15">
    <source>
        <dbReference type="ARBA" id="ARBA00022833"/>
    </source>
</evidence>
<keyword evidence="12" id="KW-0479">Metal-binding</keyword>
<keyword evidence="10 20" id="KW-0949">S-adenosyl-L-methionine</keyword>
<dbReference type="Gene3D" id="1.10.418.10">
    <property type="entry name" value="Calponin-like domain"/>
    <property type="match status" value="1"/>
</dbReference>
<dbReference type="GO" id="GO:0051301">
    <property type="term" value="P:cell division"/>
    <property type="evidence" value="ECO:0007669"/>
    <property type="project" value="UniProtKB-KW"/>
</dbReference>
<evidence type="ECO:0000256" key="2">
    <source>
        <dbReference type="ARBA" id="ARBA00004245"/>
    </source>
</evidence>
<dbReference type="PROSITE" id="PS51679">
    <property type="entry name" value="SAM_MT_C5"/>
    <property type="match status" value="1"/>
</dbReference>
<dbReference type="GO" id="GO:0000122">
    <property type="term" value="P:negative regulation of transcription by RNA polymerase II"/>
    <property type="evidence" value="ECO:0007669"/>
    <property type="project" value="TreeGrafter"/>
</dbReference>
<evidence type="ECO:0000256" key="8">
    <source>
        <dbReference type="ARBA" id="ARBA00022618"/>
    </source>
</evidence>
<feature type="compositionally biased region" description="Low complexity" evidence="21">
    <location>
        <begin position="1590"/>
        <end position="1599"/>
    </location>
</feature>
<dbReference type="SUPFAM" id="SSF47576">
    <property type="entry name" value="Calponin-homology domain, CH-domain"/>
    <property type="match status" value="1"/>
</dbReference>
<evidence type="ECO:0000256" key="13">
    <source>
        <dbReference type="ARBA" id="ARBA00022771"/>
    </source>
</evidence>
<keyword evidence="15" id="KW-0862">Zinc</keyword>
<dbReference type="Gene3D" id="2.30.30.140">
    <property type="match status" value="1"/>
</dbReference>
<dbReference type="InterPro" id="IPR040552">
    <property type="entry name" value="DNMT3_ADD_GATA1-like"/>
</dbReference>
<evidence type="ECO:0000256" key="6">
    <source>
        <dbReference type="ARBA" id="ARBA00022491"/>
    </source>
</evidence>
<keyword evidence="5" id="KW-0963">Cytoplasm</keyword>
<dbReference type="PROSITE" id="PS50021">
    <property type="entry name" value="CH"/>
    <property type="match status" value="1"/>
</dbReference>
<organism evidence="25 26">
    <name type="scientific">Sparus aurata</name>
    <name type="common">Gilthead sea bream</name>
    <dbReference type="NCBI Taxonomy" id="8175"/>
    <lineage>
        <taxon>Eukaryota</taxon>
        <taxon>Metazoa</taxon>
        <taxon>Chordata</taxon>
        <taxon>Craniata</taxon>
        <taxon>Vertebrata</taxon>
        <taxon>Euteleostomi</taxon>
        <taxon>Actinopterygii</taxon>
        <taxon>Neopterygii</taxon>
        <taxon>Teleostei</taxon>
        <taxon>Neoteleostei</taxon>
        <taxon>Acanthomorphata</taxon>
        <taxon>Eupercaria</taxon>
        <taxon>Spariformes</taxon>
        <taxon>Sparidae</taxon>
        <taxon>Sparus</taxon>
    </lineage>
</organism>
<keyword evidence="11" id="KW-0493">Microtubule</keyword>
<evidence type="ECO:0000313" key="25">
    <source>
        <dbReference type="Ensembl" id="ENSSAUP00010068711.1"/>
    </source>
</evidence>
<dbReference type="GO" id="GO:0008270">
    <property type="term" value="F:zinc ion binding"/>
    <property type="evidence" value="ECO:0007669"/>
    <property type="project" value="UniProtKB-KW"/>
</dbReference>
<dbReference type="EC" id="2.1.1.37" evidence="4"/>
<dbReference type="SUPFAM" id="SSF53335">
    <property type="entry name" value="S-adenosyl-L-methionine-dependent methyltransferases"/>
    <property type="match status" value="1"/>
</dbReference>
<evidence type="ECO:0000256" key="18">
    <source>
        <dbReference type="ARBA" id="ARBA00023242"/>
    </source>
</evidence>
<keyword evidence="9 20" id="KW-0808">Transferase</keyword>
<evidence type="ECO:0000259" key="22">
    <source>
        <dbReference type="PROSITE" id="PS50021"/>
    </source>
</evidence>
<reference evidence="25" key="2">
    <citation type="submission" date="2025-08" db="UniProtKB">
        <authorList>
            <consortium name="Ensembl"/>
        </authorList>
    </citation>
    <scope>IDENTIFICATION</scope>
</reference>
<dbReference type="InterPro" id="IPR050390">
    <property type="entry name" value="C5-Methyltransferase"/>
</dbReference>
<dbReference type="GO" id="GO:0051718">
    <property type="term" value="F:DNA (cytosine-5-)-methyltransferase activity, acting on CpG substrates"/>
    <property type="evidence" value="ECO:0007669"/>
    <property type="project" value="TreeGrafter"/>
</dbReference>
<dbReference type="InParanoid" id="A0A671Z0V5"/>
<keyword evidence="6" id="KW-0678">Repressor</keyword>
<dbReference type="Pfam" id="PF00855">
    <property type="entry name" value="PWWP"/>
    <property type="match status" value="1"/>
</dbReference>
<evidence type="ECO:0000256" key="14">
    <source>
        <dbReference type="ARBA" id="ARBA00022776"/>
    </source>
</evidence>
<evidence type="ECO:0000313" key="26">
    <source>
        <dbReference type="Proteomes" id="UP000472265"/>
    </source>
</evidence>
<dbReference type="Proteomes" id="UP000472265">
    <property type="component" value="Chromosome 7"/>
</dbReference>
<keyword evidence="14" id="KW-0498">Mitosis</keyword>
<dbReference type="PANTHER" id="PTHR23068:SF53">
    <property type="entry name" value="DNA (CYTOSINE-5-)-METHYLTRANSFERASE"/>
    <property type="match status" value="1"/>
</dbReference>
<evidence type="ECO:0000256" key="20">
    <source>
        <dbReference type="PROSITE-ProRule" id="PRU01016"/>
    </source>
</evidence>
<dbReference type="GO" id="GO:0005634">
    <property type="term" value="C:nucleus"/>
    <property type="evidence" value="ECO:0007669"/>
    <property type="project" value="UniProtKB-SubCell"/>
</dbReference>
<keyword evidence="17" id="KW-0206">Cytoskeleton</keyword>
<accession>A0A671Z0V5</accession>
<dbReference type="FunFam" id="1.10.418.10:FF:000028">
    <property type="entry name" value="RP/EB family microtubule-associated protein"/>
    <property type="match status" value="1"/>
</dbReference>
<keyword evidence="16" id="KW-0238">DNA-binding</keyword>
<keyword evidence="7 20" id="KW-0489">Methyltransferase</keyword>
<dbReference type="InterPro" id="IPR000313">
    <property type="entry name" value="PWWP_dom"/>
</dbReference>
<keyword evidence="19" id="KW-0131">Cell cycle</keyword>
<dbReference type="InterPro" id="IPR025766">
    <property type="entry name" value="ADD"/>
</dbReference>
<keyword evidence="26" id="KW-1185">Reference proteome</keyword>
<feature type="compositionally biased region" description="Basic residues" evidence="21">
    <location>
        <begin position="1092"/>
        <end position="1104"/>
    </location>
</feature>
<dbReference type="InterPro" id="IPR029063">
    <property type="entry name" value="SAM-dependent_MTases_sf"/>
</dbReference>
<feature type="region of interest" description="Disordered" evidence="21">
    <location>
        <begin position="740"/>
        <end position="803"/>
    </location>
</feature>
<evidence type="ECO:0000256" key="5">
    <source>
        <dbReference type="ARBA" id="ARBA00022490"/>
    </source>
</evidence>
<dbReference type="GO" id="GO:0032259">
    <property type="term" value="P:methylation"/>
    <property type="evidence" value="ECO:0007669"/>
    <property type="project" value="UniProtKB-KW"/>
</dbReference>
<feature type="compositionally biased region" description="Basic residues" evidence="21">
    <location>
        <begin position="748"/>
        <end position="757"/>
    </location>
</feature>
<evidence type="ECO:0000256" key="17">
    <source>
        <dbReference type="ARBA" id="ARBA00023212"/>
    </source>
</evidence>
<dbReference type="Gene3D" id="3.40.50.150">
    <property type="entry name" value="Vaccinia Virus protein VP39"/>
    <property type="match status" value="2"/>
</dbReference>
<feature type="domain" description="Calponin-homology (CH)" evidence="22">
    <location>
        <begin position="15"/>
        <end position="117"/>
    </location>
</feature>
<gene>
    <name evidence="25" type="primary">LOC115584361</name>
</gene>
<comment type="similarity">
    <text evidence="20">Belongs to the class I-like SAM-binding methyltransferase superfamily. C5-methyltransferase family.</text>
</comment>
<reference evidence="25" key="1">
    <citation type="submission" date="2021-04" db="EMBL/GenBank/DDBJ databases">
        <authorList>
            <consortium name="Wellcome Sanger Institute Data Sharing"/>
        </authorList>
    </citation>
    <scope>NUCLEOTIDE SEQUENCE [LARGE SCALE GENOMIC DNA]</scope>
</reference>
<evidence type="ECO:0000259" key="23">
    <source>
        <dbReference type="PROSITE" id="PS50812"/>
    </source>
</evidence>
<evidence type="ECO:0000256" key="19">
    <source>
        <dbReference type="ARBA" id="ARBA00023306"/>
    </source>
</evidence>
<dbReference type="GO" id="GO:0005874">
    <property type="term" value="C:microtubule"/>
    <property type="evidence" value="ECO:0007669"/>
    <property type="project" value="UniProtKB-KW"/>
</dbReference>
<feature type="domain" description="PHD-type" evidence="24">
    <location>
        <begin position="1155"/>
        <end position="1287"/>
    </location>
</feature>
<evidence type="ECO:0000256" key="7">
    <source>
        <dbReference type="ARBA" id="ARBA00022603"/>
    </source>
</evidence>
<dbReference type="RefSeq" id="XP_030277587.1">
    <property type="nucleotide sequence ID" value="XM_030421727.1"/>
</dbReference>
<evidence type="ECO:0000256" key="3">
    <source>
        <dbReference type="ARBA" id="ARBA00010729"/>
    </source>
</evidence>
<dbReference type="Pfam" id="PF21255">
    <property type="entry name" value="DNMT3_ADD_GATA1-like"/>
    <property type="match status" value="1"/>
</dbReference>
<evidence type="ECO:0000256" key="21">
    <source>
        <dbReference type="SAM" id="MobiDB-lite"/>
    </source>
</evidence>
<dbReference type="OMA" id="QKRMVEW"/>
<dbReference type="SUPFAM" id="SSF63748">
    <property type="entry name" value="Tudor/PWWP/MBT"/>
    <property type="match status" value="1"/>
</dbReference>
<dbReference type="GeneID" id="115584361"/>
<keyword evidence="8" id="KW-0132">Cell division</keyword>
<keyword evidence="13" id="KW-0863">Zinc-finger</keyword>
<feature type="active site" evidence="20">
    <location>
        <position position="1383"/>
    </location>
</feature>
<protein>
    <recommendedName>
        <fullName evidence="4">DNA (cytosine-5-)-methyltransferase</fullName>
        <ecNumber evidence="4">2.1.1.37</ecNumber>
    </recommendedName>
</protein>
<dbReference type="PROSITE" id="PS51533">
    <property type="entry name" value="ADD"/>
    <property type="match status" value="1"/>
</dbReference>
<dbReference type="FunFam" id="3.40.50.150:FF:000008">
    <property type="entry name" value="DNA (Cytosine-5)-methyltransferase 3A isoform X1"/>
    <property type="match status" value="1"/>
</dbReference>
<dbReference type="InterPro" id="IPR001715">
    <property type="entry name" value="CH_dom"/>
</dbReference>
<feature type="region of interest" description="Disordered" evidence="21">
    <location>
        <begin position="1590"/>
        <end position="1612"/>
    </location>
</feature>
<proteinExistence type="inferred from homology"/>
<feature type="compositionally biased region" description="Basic and acidic residues" evidence="21">
    <location>
        <begin position="1071"/>
        <end position="1086"/>
    </location>
</feature>
<dbReference type="Ensembl" id="ENSSAUT00010071909.1">
    <property type="protein sequence ID" value="ENSSAUP00010068711.1"/>
    <property type="gene ID" value="ENSSAUG00010027267.1"/>
</dbReference>
<evidence type="ECO:0000256" key="16">
    <source>
        <dbReference type="ARBA" id="ARBA00023125"/>
    </source>
</evidence>
<feature type="domain" description="PWWP" evidence="23">
    <location>
        <begin position="850"/>
        <end position="905"/>
    </location>
</feature>
<comment type="subcellular location">
    <subcellularLocation>
        <location evidence="2">Cytoplasm</location>
        <location evidence="2">Cytoskeleton</location>
    </subcellularLocation>
    <subcellularLocation>
        <location evidence="1">Nucleus</location>
    </subcellularLocation>
</comment>
<dbReference type="Pfam" id="PF00145">
    <property type="entry name" value="DNA_methylase"/>
    <property type="match status" value="1"/>
</dbReference>
<dbReference type="PROSITE" id="PS50812">
    <property type="entry name" value="PWWP"/>
    <property type="match status" value="1"/>
</dbReference>
<evidence type="ECO:0000256" key="11">
    <source>
        <dbReference type="ARBA" id="ARBA00022701"/>
    </source>
</evidence>
<evidence type="ECO:0000256" key="12">
    <source>
        <dbReference type="ARBA" id="ARBA00022723"/>
    </source>
</evidence>
<dbReference type="InterPro" id="IPR001525">
    <property type="entry name" value="C5_MeTfrase"/>
</dbReference>